<keyword evidence="7 10" id="KW-0406">Ion transport</keyword>
<dbReference type="Gene3D" id="6.10.140.1330">
    <property type="match status" value="1"/>
</dbReference>
<dbReference type="InterPro" id="IPR006153">
    <property type="entry name" value="Cation/H_exchanger_TM"/>
</dbReference>
<evidence type="ECO:0000259" key="11">
    <source>
        <dbReference type="Pfam" id="PF00999"/>
    </source>
</evidence>
<dbReference type="InterPro" id="IPR004705">
    <property type="entry name" value="Cation/H_exchanger_CPA1_bac"/>
</dbReference>
<protein>
    <submittedName>
        <fullName evidence="12">Na+/H+ antiporter</fullName>
    </submittedName>
    <submittedName>
        <fullName evidence="13">Sodium, potassium, lithium and rubidium/H(+) antiporter</fullName>
    </submittedName>
</protein>
<feature type="domain" description="Cation/H+ exchanger transmembrane" evidence="11">
    <location>
        <begin position="13"/>
        <end position="420"/>
    </location>
</feature>
<dbReference type="Pfam" id="PF00999">
    <property type="entry name" value="Na_H_Exchanger"/>
    <property type="match status" value="1"/>
</dbReference>
<feature type="transmembrane region" description="Helical" evidence="10">
    <location>
        <begin position="395"/>
        <end position="415"/>
    </location>
</feature>
<keyword evidence="5 10" id="KW-1133">Transmembrane helix</keyword>
<evidence type="ECO:0000256" key="10">
    <source>
        <dbReference type="RuleBase" id="RU366002"/>
    </source>
</evidence>
<comment type="subcellular location">
    <subcellularLocation>
        <location evidence="10">Cell inner membrane</location>
        <topology evidence="10">Multi-pass membrane protein</topology>
    </subcellularLocation>
    <subcellularLocation>
        <location evidence="1">Cell membrane</location>
        <topology evidence="1">Multi-pass membrane protein</topology>
    </subcellularLocation>
</comment>
<evidence type="ECO:0000256" key="1">
    <source>
        <dbReference type="ARBA" id="ARBA00004651"/>
    </source>
</evidence>
<dbReference type="GO" id="GO:0051453">
    <property type="term" value="P:regulation of intracellular pH"/>
    <property type="evidence" value="ECO:0007669"/>
    <property type="project" value="TreeGrafter"/>
</dbReference>
<dbReference type="GO" id="GO:0015385">
    <property type="term" value="F:sodium:proton antiporter activity"/>
    <property type="evidence" value="ECO:0007669"/>
    <property type="project" value="InterPro"/>
</dbReference>
<feature type="transmembrane region" description="Helical" evidence="10">
    <location>
        <begin position="237"/>
        <end position="253"/>
    </location>
</feature>
<evidence type="ECO:0000313" key="12">
    <source>
        <dbReference type="EMBL" id="QIH74391.1"/>
    </source>
</evidence>
<feature type="transmembrane region" description="Helical" evidence="10">
    <location>
        <begin position="273"/>
        <end position="293"/>
    </location>
</feature>
<keyword evidence="3" id="KW-1003">Cell membrane</keyword>
<dbReference type="Proteomes" id="UP000289220">
    <property type="component" value="Unassembled WGS sequence"/>
</dbReference>
<dbReference type="PANTHER" id="PTHR10110">
    <property type="entry name" value="SODIUM/HYDROGEN EXCHANGER"/>
    <property type="match status" value="1"/>
</dbReference>
<sequence>MHLIETVLLLLLAVVVSGSVARITRIALPLVQIGLGAAIVLATGTTVDLEPDIFFLLFLPPLLFLDGWRIPKEALFRDRAVILELALGLVLFTVIGLGFLIWWMIPEMPLAVAFALAAILSPTDPIAVQAIAARAPIPKRLMHILEGESLLNDATGLTCMRIAVVAATTGAFSIGSAIGSFAWLALVGVVTGVLVTMAISYAKGFVSRRWGEDVGAQILVSLLIPFAAYLVAEELHASGILAAVAAGVTMSFTERGGGIGGQSLAMTRIRRGVVWDTVQFVANGIIFVILGEQMPSILARAAEVVRGTSRPEVWWLAVYVFAIVAALAVMRFVWVWTSLKLTLFRRRHRGPPAKVGLRLTLVMSLAGVRGAITLAGILTLPFVLGDGSPMPSRNLAIFLAAGVIIVSLLVATFALPRLMKGVELPPEPSQEREEDRGRVAAASAALRAVEDASHAMAEGKTNPDLYSDVASRIMEVYRRRIETHTRTDEDDAVVARKIDAVERRLWLAGLAAEREELGRLARARQLDEVAARKMIREVDLQELRYL</sequence>
<feature type="transmembrane region" description="Helical" evidence="10">
    <location>
        <begin position="214"/>
        <end position="231"/>
    </location>
</feature>
<evidence type="ECO:0000256" key="2">
    <source>
        <dbReference type="ARBA" id="ARBA00022448"/>
    </source>
</evidence>
<feature type="transmembrane region" description="Helical" evidence="10">
    <location>
        <begin position="355"/>
        <end position="383"/>
    </location>
</feature>
<evidence type="ECO:0000256" key="6">
    <source>
        <dbReference type="ARBA" id="ARBA00023053"/>
    </source>
</evidence>
<proteinExistence type="inferred from homology"/>
<comment type="function">
    <text evidence="10">Na(+)/H(+) antiporter that extrudes sodium in exchange for external protons.</text>
</comment>
<reference evidence="13 14" key="1">
    <citation type="submission" date="2018-11" db="EMBL/GenBank/DDBJ databases">
        <authorList>
            <person name="Peiro R."/>
            <person name="Begona"/>
            <person name="Cbmso G."/>
            <person name="Lopez M."/>
            <person name="Gonzalez S."/>
            <person name="Sacristan E."/>
            <person name="Castillo E."/>
        </authorList>
    </citation>
    <scope>NUCLEOTIDE SEQUENCE [LARGE SCALE GENOMIC DNA]</scope>
    <source>
        <strain evidence="13">Brev_genome</strain>
    </source>
</reference>
<dbReference type="GO" id="GO:0005886">
    <property type="term" value="C:plasma membrane"/>
    <property type="evidence" value="ECO:0007669"/>
    <property type="project" value="UniProtKB-SubCell"/>
</dbReference>
<dbReference type="AlphaFoldDB" id="A0A6G7EL79"/>
<evidence type="ECO:0000313" key="13">
    <source>
        <dbReference type="EMBL" id="VDC51671.1"/>
    </source>
</evidence>
<comment type="caution">
    <text evidence="10">Lacks conserved residue(s) required for the propagation of feature annotation.</text>
</comment>
<evidence type="ECO:0000256" key="8">
    <source>
        <dbReference type="ARBA" id="ARBA00023136"/>
    </source>
</evidence>
<dbReference type="NCBIfam" id="TIGR00831">
    <property type="entry name" value="a_cpa1"/>
    <property type="match status" value="1"/>
</dbReference>
<dbReference type="PANTHER" id="PTHR10110:SF86">
    <property type="entry name" value="SODIUM_HYDROGEN EXCHANGER 7"/>
    <property type="match status" value="1"/>
</dbReference>
<comment type="similarity">
    <text evidence="10">Belongs to the monovalent cation:proton antiporter 1 (CPA1) transporter (TC 2.A.36) family.</text>
</comment>
<keyword evidence="8 10" id="KW-0472">Membrane</keyword>
<dbReference type="EMBL" id="CP048751">
    <property type="protein sequence ID" value="QIH74391.1"/>
    <property type="molecule type" value="Genomic_DNA"/>
</dbReference>
<dbReference type="GO" id="GO:0098719">
    <property type="term" value="P:sodium ion import across plasma membrane"/>
    <property type="evidence" value="ECO:0007669"/>
    <property type="project" value="TreeGrafter"/>
</dbReference>
<reference evidence="12 15" key="2">
    <citation type="submission" date="2020-01" db="EMBL/GenBank/DDBJ databases">
        <authorList>
            <person name="Wang S."/>
        </authorList>
    </citation>
    <scope>NUCLEOTIDE SEQUENCE [LARGE SCALE GENOMIC DNA]</scope>
    <source>
        <strain evidence="12 15">D151-2-6</strain>
    </source>
</reference>
<keyword evidence="6 10" id="KW-0915">Sodium</keyword>
<feature type="transmembrane region" description="Helical" evidence="10">
    <location>
        <begin position="82"/>
        <end position="105"/>
    </location>
</feature>
<dbReference type="RefSeq" id="WP_008263971.1">
    <property type="nucleotide sequence ID" value="NZ_CP048751.1"/>
</dbReference>
<evidence type="ECO:0000256" key="5">
    <source>
        <dbReference type="ARBA" id="ARBA00022989"/>
    </source>
</evidence>
<keyword evidence="14" id="KW-1185">Reference proteome</keyword>
<accession>A0A6G7EL79</accession>
<dbReference type="Proteomes" id="UP000501325">
    <property type="component" value="Chromosome"/>
</dbReference>
<keyword evidence="10" id="KW-0050">Antiport</keyword>
<feature type="transmembrane region" description="Helical" evidence="10">
    <location>
        <begin position="111"/>
        <end position="133"/>
    </location>
</feature>
<keyword evidence="9 10" id="KW-0739">Sodium transport</keyword>
<evidence type="ECO:0000256" key="9">
    <source>
        <dbReference type="ARBA" id="ARBA00023201"/>
    </source>
</evidence>
<evidence type="ECO:0000313" key="14">
    <source>
        <dbReference type="Proteomes" id="UP000289220"/>
    </source>
</evidence>
<dbReference type="EMBL" id="UXHF01000007">
    <property type="protein sequence ID" value="VDC51671.1"/>
    <property type="molecule type" value="Genomic_DNA"/>
</dbReference>
<feature type="transmembrane region" description="Helical" evidence="10">
    <location>
        <begin position="181"/>
        <end position="202"/>
    </location>
</feature>
<dbReference type="InterPro" id="IPR018422">
    <property type="entry name" value="Cation/H_exchanger_CPA1"/>
</dbReference>
<evidence type="ECO:0000313" key="15">
    <source>
        <dbReference type="Proteomes" id="UP000501325"/>
    </source>
</evidence>
<evidence type="ECO:0000256" key="3">
    <source>
        <dbReference type="ARBA" id="ARBA00022475"/>
    </source>
</evidence>
<evidence type="ECO:0000256" key="4">
    <source>
        <dbReference type="ARBA" id="ARBA00022692"/>
    </source>
</evidence>
<keyword evidence="2 10" id="KW-0813">Transport</keyword>
<dbReference type="GO" id="GO:0015386">
    <property type="term" value="F:potassium:proton antiporter activity"/>
    <property type="evidence" value="ECO:0007669"/>
    <property type="project" value="TreeGrafter"/>
</dbReference>
<organism evidence="13 14">
    <name type="scientific">Brevundimonas mediterranea</name>
    <dbReference type="NCBI Taxonomy" id="74329"/>
    <lineage>
        <taxon>Bacteria</taxon>
        <taxon>Pseudomonadati</taxon>
        <taxon>Pseudomonadota</taxon>
        <taxon>Alphaproteobacteria</taxon>
        <taxon>Caulobacterales</taxon>
        <taxon>Caulobacteraceae</taxon>
        <taxon>Brevundimonas</taxon>
    </lineage>
</organism>
<keyword evidence="4 10" id="KW-0812">Transmembrane</keyword>
<dbReference type="KEGG" id="bmed:GYM46_16425"/>
<evidence type="ECO:0000256" key="7">
    <source>
        <dbReference type="ARBA" id="ARBA00023065"/>
    </source>
</evidence>
<keyword evidence="10" id="KW-0997">Cell inner membrane</keyword>
<feature type="transmembrane region" description="Helical" evidence="10">
    <location>
        <begin position="313"/>
        <end position="334"/>
    </location>
</feature>
<gene>
    <name evidence="13" type="primary">nhaK</name>
    <name evidence="13" type="ORF">BREV_BREV_00597</name>
    <name evidence="12" type="ORF">GYM46_16425</name>
</gene>
<name>A0A6G7EL79_9CAUL</name>